<dbReference type="PROSITE" id="PS50089">
    <property type="entry name" value="ZF_RING_2"/>
    <property type="match status" value="1"/>
</dbReference>
<name>A0A834T443_9FABA</name>
<dbReference type="PANTHER" id="PTHR15710">
    <property type="entry name" value="E3 UBIQUITIN-PROTEIN LIGASE PRAJA"/>
    <property type="match status" value="1"/>
</dbReference>
<dbReference type="InterPro" id="IPR001841">
    <property type="entry name" value="Znf_RING"/>
</dbReference>
<feature type="compositionally biased region" description="Low complexity" evidence="9">
    <location>
        <begin position="201"/>
        <end position="212"/>
    </location>
</feature>
<dbReference type="InterPro" id="IPR013083">
    <property type="entry name" value="Znf_RING/FYVE/PHD"/>
</dbReference>
<sequence length="222" mass="24628">MASEPEVSEISPLFESFTRNRELALFLPFIFGFSSASPRRDSEDPHQETENPENPHRQRVILINPFTQGMMVIDGGSGLDALFREMGSAKNGRPPATKESIEAMGSVEIGEGEDGECAICLEEWEIGGVAKEMPCKHKFHGNCIEKWLGIHGNCPVCRYEMPVEEKEVGKKDDDDGDEGEERRRRQVWVSFSFRNGDQNQAAASGDSIDSSSTQRGDGEVES</sequence>
<evidence type="ECO:0000256" key="8">
    <source>
        <dbReference type="PROSITE-ProRule" id="PRU00175"/>
    </source>
</evidence>
<evidence type="ECO:0000313" key="11">
    <source>
        <dbReference type="EMBL" id="KAF7809114.1"/>
    </source>
</evidence>
<dbReference type="GO" id="GO:0016567">
    <property type="term" value="P:protein ubiquitination"/>
    <property type="evidence" value="ECO:0007669"/>
    <property type="project" value="TreeGrafter"/>
</dbReference>
<keyword evidence="5 8" id="KW-0863">Zinc-finger</keyword>
<dbReference type="PANTHER" id="PTHR15710:SF132">
    <property type="entry name" value="E3 UBIQUITIN-PROTEIN LIGASE MPSR1"/>
    <property type="match status" value="1"/>
</dbReference>
<dbReference type="SMART" id="SM00184">
    <property type="entry name" value="RING"/>
    <property type="match status" value="1"/>
</dbReference>
<evidence type="ECO:0000256" key="6">
    <source>
        <dbReference type="ARBA" id="ARBA00022786"/>
    </source>
</evidence>
<feature type="region of interest" description="Disordered" evidence="9">
    <location>
        <begin position="165"/>
        <end position="222"/>
    </location>
</feature>
<evidence type="ECO:0000313" key="12">
    <source>
        <dbReference type="Proteomes" id="UP000634136"/>
    </source>
</evidence>
<protein>
    <recommendedName>
        <fullName evidence="2">RING-type E3 ubiquitin transferase</fullName>
        <ecNumber evidence="2">2.3.2.27</ecNumber>
    </recommendedName>
</protein>
<keyword evidence="4" id="KW-0479">Metal-binding</keyword>
<keyword evidence="3" id="KW-0808">Transferase</keyword>
<dbReference type="Gene3D" id="3.30.40.10">
    <property type="entry name" value="Zinc/RING finger domain, C3HC4 (zinc finger)"/>
    <property type="match status" value="1"/>
</dbReference>
<evidence type="ECO:0000256" key="5">
    <source>
        <dbReference type="ARBA" id="ARBA00022771"/>
    </source>
</evidence>
<dbReference type="Proteomes" id="UP000634136">
    <property type="component" value="Unassembled WGS sequence"/>
</dbReference>
<keyword evidence="7" id="KW-0862">Zinc</keyword>
<keyword evidence="6" id="KW-0833">Ubl conjugation pathway</keyword>
<feature type="compositionally biased region" description="Basic and acidic residues" evidence="9">
    <location>
        <begin position="38"/>
        <end position="56"/>
    </location>
</feature>
<evidence type="ECO:0000256" key="3">
    <source>
        <dbReference type="ARBA" id="ARBA00022679"/>
    </source>
</evidence>
<feature type="domain" description="RING-type" evidence="10">
    <location>
        <begin position="117"/>
        <end position="158"/>
    </location>
</feature>
<dbReference type="OrthoDB" id="8062037at2759"/>
<proteinExistence type="predicted"/>
<reference evidence="11" key="1">
    <citation type="submission" date="2020-09" db="EMBL/GenBank/DDBJ databases">
        <title>Genome-Enabled Discovery of Anthraquinone Biosynthesis in Senna tora.</title>
        <authorList>
            <person name="Kang S.-H."/>
            <person name="Pandey R.P."/>
            <person name="Lee C.-M."/>
            <person name="Sim J.-S."/>
            <person name="Jeong J.-T."/>
            <person name="Choi B.-S."/>
            <person name="Jung M."/>
            <person name="Ginzburg D."/>
            <person name="Zhao K."/>
            <person name="Won S.Y."/>
            <person name="Oh T.-J."/>
            <person name="Yu Y."/>
            <person name="Kim N.-H."/>
            <person name="Lee O.R."/>
            <person name="Lee T.-H."/>
            <person name="Bashyal P."/>
            <person name="Kim T.-S."/>
            <person name="Lee W.-H."/>
            <person name="Kawkins C."/>
            <person name="Kim C.-K."/>
            <person name="Kim J.S."/>
            <person name="Ahn B.O."/>
            <person name="Rhee S.Y."/>
            <person name="Sohng J.K."/>
        </authorList>
    </citation>
    <scope>NUCLEOTIDE SEQUENCE</scope>
    <source>
        <tissue evidence="11">Leaf</tissue>
    </source>
</reference>
<comment type="catalytic activity">
    <reaction evidence="1">
        <text>S-ubiquitinyl-[E2 ubiquitin-conjugating enzyme]-L-cysteine + [acceptor protein]-L-lysine = [E2 ubiquitin-conjugating enzyme]-L-cysteine + N(6)-ubiquitinyl-[acceptor protein]-L-lysine.</text>
        <dbReference type="EC" id="2.3.2.27"/>
    </reaction>
</comment>
<dbReference type="GO" id="GO:0008270">
    <property type="term" value="F:zinc ion binding"/>
    <property type="evidence" value="ECO:0007669"/>
    <property type="project" value="UniProtKB-KW"/>
</dbReference>
<comment type="caution">
    <text evidence="11">The sequence shown here is derived from an EMBL/GenBank/DDBJ whole genome shotgun (WGS) entry which is preliminary data.</text>
</comment>
<dbReference type="AlphaFoldDB" id="A0A834T443"/>
<keyword evidence="12" id="KW-1185">Reference proteome</keyword>
<gene>
    <name evidence="11" type="ORF">G2W53_035857</name>
</gene>
<feature type="region of interest" description="Disordered" evidence="9">
    <location>
        <begin position="37"/>
        <end position="57"/>
    </location>
</feature>
<organism evidence="11 12">
    <name type="scientific">Senna tora</name>
    <dbReference type="NCBI Taxonomy" id="362788"/>
    <lineage>
        <taxon>Eukaryota</taxon>
        <taxon>Viridiplantae</taxon>
        <taxon>Streptophyta</taxon>
        <taxon>Embryophyta</taxon>
        <taxon>Tracheophyta</taxon>
        <taxon>Spermatophyta</taxon>
        <taxon>Magnoliopsida</taxon>
        <taxon>eudicotyledons</taxon>
        <taxon>Gunneridae</taxon>
        <taxon>Pentapetalae</taxon>
        <taxon>rosids</taxon>
        <taxon>fabids</taxon>
        <taxon>Fabales</taxon>
        <taxon>Fabaceae</taxon>
        <taxon>Caesalpinioideae</taxon>
        <taxon>Cassia clade</taxon>
        <taxon>Senna</taxon>
    </lineage>
</organism>
<evidence type="ECO:0000256" key="9">
    <source>
        <dbReference type="SAM" id="MobiDB-lite"/>
    </source>
</evidence>
<dbReference type="SUPFAM" id="SSF57850">
    <property type="entry name" value="RING/U-box"/>
    <property type="match status" value="1"/>
</dbReference>
<evidence type="ECO:0000256" key="7">
    <source>
        <dbReference type="ARBA" id="ARBA00022833"/>
    </source>
</evidence>
<evidence type="ECO:0000256" key="1">
    <source>
        <dbReference type="ARBA" id="ARBA00000900"/>
    </source>
</evidence>
<evidence type="ECO:0000256" key="2">
    <source>
        <dbReference type="ARBA" id="ARBA00012483"/>
    </source>
</evidence>
<dbReference type="GO" id="GO:0061630">
    <property type="term" value="F:ubiquitin protein ligase activity"/>
    <property type="evidence" value="ECO:0007669"/>
    <property type="project" value="UniProtKB-EC"/>
</dbReference>
<dbReference type="GO" id="GO:0005737">
    <property type="term" value="C:cytoplasm"/>
    <property type="evidence" value="ECO:0007669"/>
    <property type="project" value="TreeGrafter"/>
</dbReference>
<dbReference type="FunFam" id="3.30.40.10:FF:000127">
    <property type="entry name" value="E3 ubiquitin-protein ligase RNF181"/>
    <property type="match status" value="1"/>
</dbReference>
<accession>A0A834T443</accession>
<dbReference type="EMBL" id="JAAIUW010000011">
    <property type="protein sequence ID" value="KAF7809114.1"/>
    <property type="molecule type" value="Genomic_DNA"/>
</dbReference>
<evidence type="ECO:0000259" key="10">
    <source>
        <dbReference type="PROSITE" id="PS50089"/>
    </source>
</evidence>
<dbReference type="Pfam" id="PF13639">
    <property type="entry name" value="zf-RING_2"/>
    <property type="match status" value="1"/>
</dbReference>
<evidence type="ECO:0000256" key="4">
    <source>
        <dbReference type="ARBA" id="ARBA00022723"/>
    </source>
</evidence>
<dbReference type="EC" id="2.3.2.27" evidence="2"/>